<keyword evidence="1" id="KW-0304">Gas vesicle</keyword>
<organism evidence="4 5">
    <name type="scientific">Carboxydichorda subterranea</name>
    <dbReference type="NCBI Taxonomy" id="3109565"/>
    <lineage>
        <taxon>Bacteria</taxon>
        <taxon>Bacillati</taxon>
        <taxon>Bacillota</taxon>
        <taxon>Limnochordia</taxon>
        <taxon>Limnochordales</taxon>
        <taxon>Geochordaceae</taxon>
        <taxon>Carboxydichorda</taxon>
    </lineage>
</organism>
<gene>
    <name evidence="4" type="ORF">U7230_15265</name>
</gene>
<reference evidence="4 5" key="1">
    <citation type="journal article" date="2024" name="Front. Microbiol.">
        <title>Novel thermophilic genera Geochorda gen. nov. and Carboxydochorda gen. nov. from the deep terrestrial subsurface reveal the ecophysiological diversity in the class Limnochordia.</title>
        <authorList>
            <person name="Karnachuk O.V."/>
            <person name="Lukina A.P."/>
            <person name="Avakyan M.R."/>
            <person name="Kadnikov V.V."/>
            <person name="Begmatov S."/>
            <person name="Beletsky A.V."/>
            <person name="Vlasova K.G."/>
            <person name="Novikov A.A."/>
            <person name="Shcherbakova V.A."/>
            <person name="Mardanov A.V."/>
            <person name="Ravin N.V."/>
        </authorList>
    </citation>
    <scope>NUCLEOTIDE SEQUENCE [LARGE SCALE GENOMIC DNA]</scope>
    <source>
        <strain evidence="4 5">L945</strain>
    </source>
</reference>
<evidence type="ECO:0000313" key="4">
    <source>
        <dbReference type="EMBL" id="WRP17418.1"/>
    </source>
</evidence>
<dbReference type="PANTHER" id="PTHR40137">
    <property type="entry name" value="PROTEIN GVPK 1"/>
    <property type="match status" value="1"/>
</dbReference>
<comment type="similarity">
    <text evidence="3">Belongs to the gas vesicle GvpK family.</text>
</comment>
<dbReference type="EMBL" id="CP141615">
    <property type="protein sequence ID" value="WRP17418.1"/>
    <property type="molecule type" value="Genomic_DNA"/>
</dbReference>
<comment type="subcellular location">
    <subcellularLocation>
        <location evidence="2">Gas vesicle</location>
    </subcellularLocation>
</comment>
<dbReference type="Proteomes" id="UP001332192">
    <property type="component" value="Chromosome"/>
</dbReference>
<evidence type="ECO:0000313" key="5">
    <source>
        <dbReference type="Proteomes" id="UP001332192"/>
    </source>
</evidence>
<proteinExistence type="inferred from homology"/>
<dbReference type="RefSeq" id="WP_324716689.1">
    <property type="nucleotide sequence ID" value="NZ_CP141615.1"/>
</dbReference>
<evidence type="ECO:0000256" key="3">
    <source>
        <dbReference type="ARBA" id="ARBA00035659"/>
    </source>
</evidence>
<protein>
    <submittedName>
        <fullName evidence="4">Gas vesicle protein K</fullName>
    </submittedName>
</protein>
<sequence>MALEVDADNLKKGLLGLVVTLVEVIRDVLVAESVKRMKGGSLSSVEAGRLGQALMDLDQAIEQLKSENGLHQIVRKTRRALDDLVDDTLTRFVDPKQWEDA</sequence>
<accession>A0ABZ1BXV3</accession>
<dbReference type="PANTHER" id="PTHR40137:SF2">
    <property type="entry name" value="PROTEIN GVPK 1"/>
    <property type="match status" value="1"/>
</dbReference>
<evidence type="ECO:0000256" key="2">
    <source>
        <dbReference type="ARBA" id="ARBA00035108"/>
    </source>
</evidence>
<name>A0ABZ1BXV3_9FIRM</name>
<dbReference type="InterPro" id="IPR007805">
    <property type="entry name" value="GvpK"/>
</dbReference>
<keyword evidence="5" id="KW-1185">Reference proteome</keyword>
<evidence type="ECO:0000256" key="1">
    <source>
        <dbReference type="ARBA" id="ARBA00022987"/>
    </source>
</evidence>
<dbReference type="Pfam" id="PF05121">
    <property type="entry name" value="GvpK"/>
    <property type="match status" value="1"/>
</dbReference>